<dbReference type="AlphaFoldDB" id="A0A2T3P2B0"/>
<dbReference type="PANTHER" id="PTHR35851:SF1">
    <property type="entry name" value="CELL DIVISION PROTEIN FTSQ"/>
    <property type="match status" value="1"/>
</dbReference>
<comment type="subcellular location">
    <subcellularLocation>
        <location evidence="9">Cell inner membrane</location>
        <topology evidence="9">Single-pass type II membrane protein</topology>
    </subcellularLocation>
    <subcellularLocation>
        <location evidence="1">Membrane</location>
    </subcellularLocation>
    <text evidence="9">Localizes to the division septum.</text>
</comment>
<dbReference type="InterPro" id="IPR045335">
    <property type="entry name" value="FtsQ_C_sf"/>
</dbReference>
<comment type="similarity">
    <text evidence="9">Belongs to the FtsQ/DivIB family. FtsQ subfamily.</text>
</comment>
<name>A0A2T3P2B0_9GAMM</name>
<dbReference type="HAMAP" id="MF_00911">
    <property type="entry name" value="FtsQ_subfam"/>
    <property type="match status" value="1"/>
</dbReference>
<comment type="function">
    <text evidence="9">Essential cell division protein. May link together the upstream cell division proteins, which are predominantly cytoplasmic, with the downstream cell division proteins, which are predominantly periplasmic. May control correct divisome assembly.</text>
</comment>
<comment type="caution">
    <text evidence="11">The sequence shown here is derived from an EMBL/GenBank/DDBJ whole genome shotgun (WGS) entry which is preliminary data.</text>
</comment>
<keyword evidence="2 9" id="KW-1003">Cell membrane</keyword>
<dbReference type="InterPro" id="IPR034746">
    <property type="entry name" value="POTRA"/>
</dbReference>
<organism evidence="11 12">
    <name type="scientific">Photobacterium swingsii</name>
    <dbReference type="NCBI Taxonomy" id="680026"/>
    <lineage>
        <taxon>Bacteria</taxon>
        <taxon>Pseudomonadati</taxon>
        <taxon>Pseudomonadota</taxon>
        <taxon>Gammaproteobacteria</taxon>
        <taxon>Vibrionales</taxon>
        <taxon>Vibrionaceae</taxon>
        <taxon>Photobacterium</taxon>
    </lineage>
</organism>
<dbReference type="GO" id="GO:0043093">
    <property type="term" value="P:FtsZ-dependent cytokinesis"/>
    <property type="evidence" value="ECO:0007669"/>
    <property type="project" value="UniProtKB-UniRule"/>
</dbReference>
<dbReference type="EMBL" id="PYLZ01000012">
    <property type="protein sequence ID" value="PSW22618.1"/>
    <property type="molecule type" value="Genomic_DNA"/>
</dbReference>
<evidence type="ECO:0000313" key="12">
    <source>
        <dbReference type="Proteomes" id="UP000240481"/>
    </source>
</evidence>
<evidence type="ECO:0000256" key="3">
    <source>
        <dbReference type="ARBA" id="ARBA00022519"/>
    </source>
</evidence>
<dbReference type="InterPro" id="IPR005548">
    <property type="entry name" value="Cell_div_FtsQ/DivIB_C"/>
</dbReference>
<evidence type="ECO:0000313" key="11">
    <source>
        <dbReference type="EMBL" id="PSW22618.1"/>
    </source>
</evidence>
<feature type="transmembrane region" description="Helical" evidence="9">
    <location>
        <begin position="20"/>
        <end position="44"/>
    </location>
</feature>
<evidence type="ECO:0000256" key="2">
    <source>
        <dbReference type="ARBA" id="ARBA00022475"/>
    </source>
</evidence>
<evidence type="ECO:0000256" key="7">
    <source>
        <dbReference type="ARBA" id="ARBA00023136"/>
    </source>
</evidence>
<reference evidence="11 12" key="1">
    <citation type="submission" date="2018-01" db="EMBL/GenBank/DDBJ databases">
        <title>Whole genome sequencing of Histamine producing bacteria.</title>
        <authorList>
            <person name="Butler K."/>
        </authorList>
    </citation>
    <scope>NUCLEOTIDE SEQUENCE [LARGE SCALE GENOMIC DNA]</scope>
    <source>
        <strain evidence="11 12">DSM 24669</strain>
    </source>
</reference>
<dbReference type="PROSITE" id="PS51779">
    <property type="entry name" value="POTRA"/>
    <property type="match status" value="1"/>
</dbReference>
<dbReference type="GO" id="GO:0090529">
    <property type="term" value="P:cell septum assembly"/>
    <property type="evidence" value="ECO:0007669"/>
    <property type="project" value="InterPro"/>
</dbReference>
<dbReference type="PANTHER" id="PTHR35851">
    <property type="entry name" value="CELL DIVISION PROTEIN FTSQ"/>
    <property type="match status" value="1"/>
</dbReference>
<evidence type="ECO:0000256" key="9">
    <source>
        <dbReference type="HAMAP-Rule" id="MF_00911"/>
    </source>
</evidence>
<gene>
    <name evidence="9" type="primary">ftsQ</name>
    <name evidence="11" type="ORF">C9I94_19400</name>
</gene>
<keyword evidence="6 9" id="KW-1133">Transmembrane helix</keyword>
<dbReference type="OrthoDB" id="9790370at2"/>
<sequence>MTDVVKKSVFLASPLPTKHLGGVAFFITVIVFIAWLLSAALSWMTDANRLPLSQLVIQGELKHLTTNDVRQAILQLDHLGTFMTQDIESLQGALESLPWVAHASVRKQWPETVKVYLLEHQPAAIWNQDNLVNMDGEVFYADAKQVADLALVHLAGPDGSSQQLLAALDEMQPRLQLAGFEIDTLILNERRAWRVELTNGIRLELGRKTRMERLERFISLYPELEMQGKAIEYVDLRYDIGAAVGWKTIPKE</sequence>
<dbReference type="Pfam" id="PF08478">
    <property type="entry name" value="POTRA_1"/>
    <property type="match status" value="1"/>
</dbReference>
<evidence type="ECO:0000259" key="10">
    <source>
        <dbReference type="PROSITE" id="PS51779"/>
    </source>
</evidence>
<evidence type="ECO:0000256" key="8">
    <source>
        <dbReference type="ARBA" id="ARBA00023306"/>
    </source>
</evidence>
<dbReference type="InterPro" id="IPR026579">
    <property type="entry name" value="FtsQ"/>
</dbReference>
<proteinExistence type="inferred from homology"/>
<dbReference type="GO" id="GO:0032153">
    <property type="term" value="C:cell division site"/>
    <property type="evidence" value="ECO:0007669"/>
    <property type="project" value="UniProtKB-UniRule"/>
</dbReference>
<evidence type="ECO:0000256" key="6">
    <source>
        <dbReference type="ARBA" id="ARBA00022989"/>
    </source>
</evidence>
<dbReference type="Proteomes" id="UP000240481">
    <property type="component" value="Unassembled WGS sequence"/>
</dbReference>
<accession>A0A2T3P2B0</accession>
<dbReference type="InterPro" id="IPR013685">
    <property type="entry name" value="POTRA_FtsQ_type"/>
</dbReference>
<keyword evidence="3 9" id="KW-0997">Cell inner membrane</keyword>
<keyword evidence="4 9" id="KW-0132">Cell division</keyword>
<dbReference type="Gene3D" id="3.10.20.310">
    <property type="entry name" value="membrane protein fhac"/>
    <property type="match status" value="1"/>
</dbReference>
<dbReference type="Pfam" id="PF03799">
    <property type="entry name" value="FtsQ_DivIB_C"/>
    <property type="match status" value="1"/>
</dbReference>
<dbReference type="Gene3D" id="3.40.50.11690">
    <property type="entry name" value="Cell division protein FtsQ/DivIB"/>
    <property type="match status" value="1"/>
</dbReference>
<keyword evidence="5 9" id="KW-0812">Transmembrane</keyword>
<evidence type="ECO:0000256" key="4">
    <source>
        <dbReference type="ARBA" id="ARBA00022618"/>
    </source>
</evidence>
<evidence type="ECO:0000256" key="1">
    <source>
        <dbReference type="ARBA" id="ARBA00004370"/>
    </source>
</evidence>
<keyword evidence="8 9" id="KW-0131">Cell cycle</keyword>
<keyword evidence="7 9" id="KW-0472">Membrane</keyword>
<keyword evidence="12" id="KW-1185">Reference proteome</keyword>
<feature type="domain" description="POTRA" evidence="10">
    <location>
        <begin position="50"/>
        <end position="120"/>
    </location>
</feature>
<protein>
    <recommendedName>
        <fullName evidence="9">Cell division protein FtsQ</fullName>
    </recommendedName>
</protein>
<comment type="subunit">
    <text evidence="9">Part of a complex composed of FtsB, FtsL and FtsQ.</text>
</comment>
<dbReference type="RefSeq" id="WP_107302992.1">
    <property type="nucleotide sequence ID" value="NZ_AP024852.1"/>
</dbReference>
<evidence type="ECO:0000256" key="5">
    <source>
        <dbReference type="ARBA" id="ARBA00022692"/>
    </source>
</evidence>
<dbReference type="GO" id="GO:0005886">
    <property type="term" value="C:plasma membrane"/>
    <property type="evidence" value="ECO:0007669"/>
    <property type="project" value="UniProtKB-SubCell"/>
</dbReference>